<accession>E6PIC4</accession>
<proteinExistence type="predicted"/>
<sequence>MMRTLPPIECFRNEVERTIHAHGILLENPYTQWFALGEASDAQLRAFTVQFSVFSHLFVEAQLRKCINAPDIGAYRSGKQILMNELGVSFGRDGSVDGGTFRFHGAHYEWLVDFAEHLGLQWHELGKRRLGTPSTLRFCDALGEWYGSEDISTALGASYAIEHWANAGFWKALIAGLRKIRAQRRPDLPLGFWTWHDQLEELHAQHTEDELSVAYSRSCFIPERFIAGGLAMLDAVAIFWEGLASQIREDEGEGLRYAV</sequence>
<organism evidence="1">
    <name type="scientific">mine drainage metagenome</name>
    <dbReference type="NCBI Taxonomy" id="410659"/>
    <lineage>
        <taxon>unclassified sequences</taxon>
        <taxon>metagenomes</taxon>
        <taxon>ecological metagenomes</taxon>
    </lineage>
</organism>
<dbReference type="Gene3D" id="1.20.910.10">
    <property type="entry name" value="Heme oxygenase-like"/>
    <property type="match status" value="1"/>
</dbReference>
<reference evidence="1" key="1">
    <citation type="submission" date="2009-10" db="EMBL/GenBank/DDBJ databases">
        <title>Diversity of trophic interactions inside an arsenic-rich microbial ecosystem.</title>
        <authorList>
            <person name="Bertin P.N."/>
            <person name="Heinrich-Salmeron A."/>
            <person name="Pelletier E."/>
            <person name="Goulhen-Chollet F."/>
            <person name="Arsene-Ploetze F."/>
            <person name="Gallien S."/>
            <person name="Calteau A."/>
            <person name="Vallenet D."/>
            <person name="Casiot C."/>
            <person name="Chane-Woon-Ming B."/>
            <person name="Giloteaux L."/>
            <person name="Barakat M."/>
            <person name="Bonnefoy V."/>
            <person name="Bruneel O."/>
            <person name="Chandler M."/>
            <person name="Cleiss J."/>
            <person name="Duran R."/>
            <person name="Elbaz-Poulichet F."/>
            <person name="Fonknechten N."/>
            <person name="Lauga B."/>
            <person name="Mornico D."/>
            <person name="Ortet P."/>
            <person name="Schaeffer C."/>
            <person name="Siguier P."/>
            <person name="Alexander Thil Smith A."/>
            <person name="Van Dorsselaer A."/>
            <person name="Weissenbach J."/>
            <person name="Medigue C."/>
            <person name="Le Paslier D."/>
        </authorList>
    </citation>
    <scope>NUCLEOTIDE SEQUENCE</scope>
</reference>
<name>E6PIC4_9ZZZZ</name>
<gene>
    <name evidence="1" type="ORF">CARN1_0694</name>
</gene>
<dbReference type="AlphaFoldDB" id="E6PIC4"/>
<comment type="caution">
    <text evidence="1">The sequence shown here is derived from an EMBL/GenBank/DDBJ whole genome shotgun (WGS) entry which is preliminary data.</text>
</comment>
<evidence type="ECO:0008006" key="2">
    <source>
        <dbReference type="Google" id="ProtNLM"/>
    </source>
</evidence>
<protein>
    <recommendedName>
        <fullName evidence="2">Thiaminase-2/PQQC domain-containing protein</fullName>
    </recommendedName>
</protein>
<dbReference type="InterPro" id="IPR016084">
    <property type="entry name" value="Haem_Oase-like_multi-hlx"/>
</dbReference>
<dbReference type="EMBL" id="CABL01000019">
    <property type="protein sequence ID" value="CBH76214.1"/>
    <property type="molecule type" value="Genomic_DNA"/>
</dbReference>
<dbReference type="SUPFAM" id="SSF48613">
    <property type="entry name" value="Heme oxygenase-like"/>
    <property type="match status" value="1"/>
</dbReference>
<evidence type="ECO:0000313" key="1">
    <source>
        <dbReference type="EMBL" id="CBH76214.1"/>
    </source>
</evidence>